<evidence type="ECO:0000313" key="2">
    <source>
        <dbReference type="Proteomes" id="UP000805649"/>
    </source>
</evidence>
<accession>A0ACC3ZFJ6</accession>
<proteinExistence type="predicted"/>
<keyword evidence="2" id="KW-1185">Reference proteome</keyword>
<organism evidence="1 2">
    <name type="scientific">Colletotrichum truncatum</name>
    <name type="common">Anthracnose fungus</name>
    <name type="synonym">Colletotrichum capsici</name>
    <dbReference type="NCBI Taxonomy" id="5467"/>
    <lineage>
        <taxon>Eukaryota</taxon>
        <taxon>Fungi</taxon>
        <taxon>Dikarya</taxon>
        <taxon>Ascomycota</taxon>
        <taxon>Pezizomycotina</taxon>
        <taxon>Sordariomycetes</taxon>
        <taxon>Hypocreomycetidae</taxon>
        <taxon>Glomerellales</taxon>
        <taxon>Glomerellaceae</taxon>
        <taxon>Colletotrichum</taxon>
        <taxon>Colletotrichum truncatum species complex</taxon>
    </lineage>
</organism>
<dbReference type="Proteomes" id="UP000805649">
    <property type="component" value="Unassembled WGS sequence"/>
</dbReference>
<comment type="caution">
    <text evidence="1">The sequence shown here is derived from an EMBL/GenBank/DDBJ whole genome shotgun (WGS) entry which is preliminary data.</text>
</comment>
<gene>
    <name evidence="1" type="ORF">CTRU02_200766</name>
</gene>
<name>A0ACC3ZFJ6_COLTU</name>
<evidence type="ECO:0000313" key="1">
    <source>
        <dbReference type="EMBL" id="KAL0942880.1"/>
    </source>
</evidence>
<protein>
    <submittedName>
        <fullName evidence="1">Uncharacterized protein</fullName>
    </submittedName>
</protein>
<dbReference type="EMBL" id="VUJX02000001">
    <property type="protein sequence ID" value="KAL0942880.1"/>
    <property type="molecule type" value="Genomic_DNA"/>
</dbReference>
<reference evidence="1 2" key="1">
    <citation type="journal article" date="2020" name="Phytopathology">
        <title>Genome Sequence Resources of Colletotrichum truncatum, C. plurivorum, C. musicola, and C. sojae: Four Species Pathogenic to Soybean (Glycine max).</title>
        <authorList>
            <person name="Rogerio F."/>
            <person name="Boufleur T.R."/>
            <person name="Ciampi-Guillardi M."/>
            <person name="Sukno S.A."/>
            <person name="Thon M.R."/>
            <person name="Massola Junior N.S."/>
            <person name="Baroncelli R."/>
        </authorList>
    </citation>
    <scope>NUCLEOTIDE SEQUENCE [LARGE SCALE GENOMIC DNA]</scope>
    <source>
        <strain evidence="1 2">CMES1059</strain>
    </source>
</reference>
<sequence length="62" mass="7014">MLQHSLVPRPLVTSLGRRSRRPPFRRNPPARPPFPTASRCRRGQEKNALSATPSEVHFLEGV</sequence>